<proteinExistence type="inferred from homology"/>
<gene>
    <name evidence="7" type="ORF">C8E83_1196</name>
</gene>
<keyword evidence="4 5" id="KW-0378">Hydrolase</keyword>
<keyword evidence="3 5" id="KW-0540">Nuclease</keyword>
<sequence length="177" mass="18229">MSDSTGPDSAGFRRGVRLGVDVGRARIGVSRTDPDGLLATPVETVGRVAGAGPDDIGSDDVRSILRHAHDLDAIEVIVGLPLSLSGASTPSTDDARAFARRLAIACAPTPVRLVDERLSTVTAQGALRAAGRSAKKQRSVVDQVAAVIIVQHALDLERSSGRPPGSLVEVAAPDEGL</sequence>
<name>A0A495IEL9_9MICO</name>
<dbReference type="CDD" id="cd16964">
    <property type="entry name" value="YqgF"/>
    <property type="match status" value="1"/>
</dbReference>
<reference evidence="7 8" key="1">
    <citation type="submission" date="2018-10" db="EMBL/GenBank/DDBJ databases">
        <title>Sequencing the genomes of 1000 actinobacteria strains.</title>
        <authorList>
            <person name="Klenk H.-P."/>
        </authorList>
    </citation>
    <scope>NUCLEOTIDE SEQUENCE [LARGE SCALE GENOMIC DNA]</scope>
    <source>
        <strain evidence="7 8">DSM 17894</strain>
    </source>
</reference>
<dbReference type="PANTHER" id="PTHR33317">
    <property type="entry name" value="POLYNUCLEOTIDYL TRANSFERASE, RIBONUCLEASE H-LIKE SUPERFAMILY PROTEIN"/>
    <property type="match status" value="1"/>
</dbReference>
<dbReference type="GO" id="GO:0016788">
    <property type="term" value="F:hydrolase activity, acting on ester bonds"/>
    <property type="evidence" value="ECO:0007669"/>
    <property type="project" value="UniProtKB-UniRule"/>
</dbReference>
<dbReference type="GO" id="GO:0005829">
    <property type="term" value="C:cytosol"/>
    <property type="evidence" value="ECO:0007669"/>
    <property type="project" value="TreeGrafter"/>
</dbReference>
<evidence type="ECO:0000256" key="4">
    <source>
        <dbReference type="ARBA" id="ARBA00022801"/>
    </source>
</evidence>
<accession>A0A495IEL9</accession>
<keyword evidence="2 5" id="KW-0690">Ribosome biogenesis</keyword>
<keyword evidence="8" id="KW-1185">Reference proteome</keyword>
<dbReference type="NCBIfam" id="TIGR00250">
    <property type="entry name" value="RNAse_H_YqgF"/>
    <property type="match status" value="1"/>
</dbReference>
<dbReference type="SMART" id="SM00732">
    <property type="entry name" value="YqgFc"/>
    <property type="match status" value="1"/>
</dbReference>
<dbReference type="Proteomes" id="UP000280008">
    <property type="component" value="Unassembled WGS sequence"/>
</dbReference>
<evidence type="ECO:0000256" key="2">
    <source>
        <dbReference type="ARBA" id="ARBA00022517"/>
    </source>
</evidence>
<evidence type="ECO:0000313" key="8">
    <source>
        <dbReference type="Proteomes" id="UP000280008"/>
    </source>
</evidence>
<dbReference type="SUPFAM" id="SSF53098">
    <property type="entry name" value="Ribonuclease H-like"/>
    <property type="match status" value="1"/>
</dbReference>
<evidence type="ECO:0000313" key="7">
    <source>
        <dbReference type="EMBL" id="RKR74090.1"/>
    </source>
</evidence>
<dbReference type="RefSeq" id="WP_121368873.1">
    <property type="nucleotide sequence ID" value="NZ_RBKS01000001.1"/>
</dbReference>
<dbReference type="EMBL" id="RBKS01000001">
    <property type="protein sequence ID" value="RKR74090.1"/>
    <property type="molecule type" value="Genomic_DNA"/>
</dbReference>
<dbReference type="GO" id="GO:0000967">
    <property type="term" value="P:rRNA 5'-end processing"/>
    <property type="evidence" value="ECO:0007669"/>
    <property type="project" value="UniProtKB-UniRule"/>
</dbReference>
<dbReference type="HAMAP" id="MF_00651">
    <property type="entry name" value="Nuclease_YqgF"/>
    <property type="match status" value="1"/>
</dbReference>
<dbReference type="InterPro" id="IPR005227">
    <property type="entry name" value="YqgF"/>
</dbReference>
<evidence type="ECO:0000256" key="5">
    <source>
        <dbReference type="HAMAP-Rule" id="MF_00651"/>
    </source>
</evidence>
<dbReference type="AlphaFoldDB" id="A0A495IEL9"/>
<dbReference type="InterPro" id="IPR037027">
    <property type="entry name" value="YqgF/RNaseH-like_dom_sf"/>
</dbReference>
<evidence type="ECO:0000256" key="3">
    <source>
        <dbReference type="ARBA" id="ARBA00022722"/>
    </source>
</evidence>
<comment type="similarity">
    <text evidence="5">Belongs to the YqgF HJR family.</text>
</comment>
<evidence type="ECO:0000259" key="6">
    <source>
        <dbReference type="SMART" id="SM00732"/>
    </source>
</evidence>
<dbReference type="InterPro" id="IPR012337">
    <property type="entry name" value="RNaseH-like_sf"/>
</dbReference>
<organism evidence="7 8">
    <name type="scientific">Frondihabitans australicus</name>
    <dbReference type="NCBI Taxonomy" id="386892"/>
    <lineage>
        <taxon>Bacteria</taxon>
        <taxon>Bacillati</taxon>
        <taxon>Actinomycetota</taxon>
        <taxon>Actinomycetes</taxon>
        <taxon>Micrococcales</taxon>
        <taxon>Microbacteriaceae</taxon>
        <taxon>Frondihabitans</taxon>
    </lineage>
</organism>
<dbReference type="PANTHER" id="PTHR33317:SF4">
    <property type="entry name" value="POLYNUCLEOTIDYL TRANSFERASE, RIBONUCLEASE H-LIKE SUPERFAMILY PROTEIN"/>
    <property type="match status" value="1"/>
</dbReference>
<evidence type="ECO:0000256" key="1">
    <source>
        <dbReference type="ARBA" id="ARBA00022490"/>
    </source>
</evidence>
<dbReference type="OrthoDB" id="9790539at2"/>
<dbReference type="InterPro" id="IPR006641">
    <property type="entry name" value="YqgF/RNaseH-like_dom"/>
</dbReference>
<feature type="domain" description="YqgF/RNase H-like" evidence="6">
    <location>
        <begin position="15"/>
        <end position="123"/>
    </location>
</feature>
<keyword evidence="1 5" id="KW-0963">Cytoplasm</keyword>
<comment type="function">
    <text evidence="5">Could be a nuclease involved in processing of the 5'-end of pre-16S rRNA.</text>
</comment>
<dbReference type="Pfam" id="PF03652">
    <property type="entry name" value="RuvX"/>
    <property type="match status" value="1"/>
</dbReference>
<protein>
    <recommendedName>
        <fullName evidence="5">Putative pre-16S rRNA nuclease</fullName>
        <ecNumber evidence="5">3.1.-.-</ecNumber>
    </recommendedName>
</protein>
<dbReference type="Gene3D" id="3.30.420.140">
    <property type="entry name" value="YqgF/RNase H-like domain"/>
    <property type="match status" value="1"/>
</dbReference>
<dbReference type="EC" id="3.1.-.-" evidence="5"/>
<comment type="caution">
    <text evidence="7">The sequence shown here is derived from an EMBL/GenBank/DDBJ whole genome shotgun (WGS) entry which is preliminary data.</text>
</comment>
<comment type="subcellular location">
    <subcellularLocation>
        <location evidence="5">Cytoplasm</location>
    </subcellularLocation>
</comment>
<dbReference type="GO" id="GO:0004518">
    <property type="term" value="F:nuclease activity"/>
    <property type="evidence" value="ECO:0007669"/>
    <property type="project" value="UniProtKB-KW"/>
</dbReference>